<gene>
    <name evidence="2" type="ordered locus">PHZ_c2183</name>
</gene>
<feature type="region of interest" description="Disordered" evidence="1">
    <location>
        <begin position="1"/>
        <end position="77"/>
    </location>
</feature>
<name>B4RER8_PHEZH</name>
<keyword evidence="3" id="KW-1185">Reference proteome</keyword>
<dbReference type="InterPro" id="IPR011681">
    <property type="entry name" value="GcrA"/>
</dbReference>
<accession>B4RER8</accession>
<dbReference type="eggNOG" id="COG5352">
    <property type="taxonomic scope" value="Bacteria"/>
</dbReference>
<evidence type="ECO:0000313" key="2">
    <source>
        <dbReference type="EMBL" id="ACG78594.1"/>
    </source>
</evidence>
<evidence type="ECO:0008006" key="4">
    <source>
        <dbReference type="Google" id="ProtNLM"/>
    </source>
</evidence>
<organism evidence="2 3">
    <name type="scientific">Phenylobacterium zucineum (strain HLK1)</name>
    <dbReference type="NCBI Taxonomy" id="450851"/>
    <lineage>
        <taxon>Bacteria</taxon>
        <taxon>Pseudomonadati</taxon>
        <taxon>Pseudomonadota</taxon>
        <taxon>Alphaproteobacteria</taxon>
        <taxon>Caulobacterales</taxon>
        <taxon>Caulobacteraceae</taxon>
        <taxon>Phenylobacterium</taxon>
    </lineage>
</organism>
<feature type="region of interest" description="Disordered" evidence="1">
    <location>
        <begin position="126"/>
        <end position="171"/>
    </location>
</feature>
<dbReference type="EMBL" id="CP000747">
    <property type="protein sequence ID" value="ACG78594.1"/>
    <property type="molecule type" value="Genomic_DNA"/>
</dbReference>
<dbReference type="HOGENOM" id="CLU_1193981_0_0_5"/>
<dbReference type="AlphaFoldDB" id="B4RER8"/>
<dbReference type="STRING" id="450851.PHZ_c2183"/>
<sequence length="232" mass="24487">MPVGRSWRVRAAGPPSSWPAGSTSNSPSSAPGTATPPAPWSGTTRTSPERRARRDRARSEGKDGRRASRSGSWRFAMSSSGSWTRERVIALTRLWCDGLSAAQIAAALGGVTRNAVLGKVHRLGLSGRERPARPGARRAPGPPRRPVRAPRRPAPARPLLRSAAPPPEGPGLATVLTVGAHTCRWPVGDPLAPGFTLCGRPAVRGAYCEGHAARAYLPARPHDHLLKMAGLA</sequence>
<feature type="compositionally biased region" description="Low complexity" evidence="1">
    <location>
        <begin position="18"/>
        <end position="33"/>
    </location>
</feature>
<proteinExistence type="predicted"/>
<feature type="compositionally biased region" description="Basic and acidic residues" evidence="1">
    <location>
        <begin position="47"/>
        <end position="66"/>
    </location>
</feature>
<evidence type="ECO:0000313" key="3">
    <source>
        <dbReference type="Proteomes" id="UP000001868"/>
    </source>
</evidence>
<dbReference type="KEGG" id="pzu:PHZ_c2183"/>
<dbReference type="Pfam" id="PF07750">
    <property type="entry name" value="GcrA"/>
    <property type="match status" value="1"/>
</dbReference>
<dbReference type="Proteomes" id="UP000001868">
    <property type="component" value="Chromosome"/>
</dbReference>
<evidence type="ECO:0000256" key="1">
    <source>
        <dbReference type="SAM" id="MobiDB-lite"/>
    </source>
</evidence>
<reference evidence="2 3" key="1">
    <citation type="journal article" date="2008" name="BMC Genomics">
        <title>Complete genome of Phenylobacterium zucineum - a novel facultative intracellular bacterium isolated from human erythroleukemia cell line K562.</title>
        <authorList>
            <person name="Luo Y."/>
            <person name="Xu X."/>
            <person name="Ding Z."/>
            <person name="Liu Z."/>
            <person name="Zhang B."/>
            <person name="Yan Z."/>
            <person name="Sun J."/>
            <person name="Hu S."/>
            <person name="Hu X."/>
        </authorList>
    </citation>
    <scope>NUCLEOTIDE SEQUENCE [LARGE SCALE GENOMIC DNA]</scope>
    <source>
        <strain evidence="2 3">HLK1</strain>
    </source>
</reference>
<protein>
    <recommendedName>
        <fullName evidence="4">GcrA cell cycle regulator</fullName>
    </recommendedName>
</protein>